<proteinExistence type="predicted"/>
<evidence type="ECO:0000256" key="3">
    <source>
        <dbReference type="ARBA" id="ARBA00023315"/>
    </source>
</evidence>
<name>A0ABX3WQQ0_9NEIS</name>
<reference evidence="6 7" key="1">
    <citation type="submission" date="2017-01" db="EMBL/GenBank/DDBJ databases">
        <authorList>
            <person name="Wolfgang W.J."/>
            <person name="Cole J."/>
            <person name="Wroblewski D."/>
            <person name="Mcginnis J."/>
            <person name="Musser K.A."/>
        </authorList>
    </citation>
    <scope>NUCLEOTIDE SEQUENCE [LARGE SCALE GENOMIC DNA]</scope>
    <source>
        <strain evidence="6 7">93087</strain>
    </source>
</reference>
<keyword evidence="2" id="KW-0808">Transferase</keyword>
<dbReference type="GO" id="GO:0016746">
    <property type="term" value="F:acyltransferase activity"/>
    <property type="evidence" value="ECO:0007669"/>
    <property type="project" value="UniProtKB-KW"/>
</dbReference>
<evidence type="ECO:0000259" key="5">
    <source>
        <dbReference type="SMART" id="SM00563"/>
    </source>
</evidence>
<feature type="transmembrane region" description="Helical" evidence="4">
    <location>
        <begin position="7"/>
        <end position="30"/>
    </location>
</feature>
<evidence type="ECO:0000256" key="2">
    <source>
        <dbReference type="ARBA" id="ARBA00022679"/>
    </source>
</evidence>
<protein>
    <submittedName>
        <fullName evidence="6">1-acyl-sn-glycerol-3-phosphate acyltransferase</fullName>
    </submittedName>
</protein>
<dbReference type="CDD" id="cd07989">
    <property type="entry name" value="LPLAT_AGPAT-like"/>
    <property type="match status" value="1"/>
</dbReference>
<dbReference type="PANTHER" id="PTHR10434">
    <property type="entry name" value="1-ACYL-SN-GLYCEROL-3-PHOSPHATE ACYLTRANSFERASE"/>
    <property type="match status" value="1"/>
</dbReference>
<accession>A0ABX3WQQ0</accession>
<sequence length="244" mass="27570">MLYIRNLIYWLVLVLITPPMFTVIIPIALIPKGANHVGRAWALILMWMLKHIIGLKYRVVGAENIPDRPSIICSKHQSGWETLAFQEIFPLHVFVAKKELFKLPFFGWGLKLAKTIGIDRSNRTQANRQLMEQGLARKKEGFWITIFPEGTRLPPGTRGKYKLGAARMAKMFEMDLVPVALNSGEFWPRNSFLKYPGEITIVIGKPVAHSSGTPEELMAQCENWIESQQEKIDGAGPFAAKKAV</sequence>
<dbReference type="Pfam" id="PF01553">
    <property type="entry name" value="Acyltransferase"/>
    <property type="match status" value="1"/>
</dbReference>
<dbReference type="PANTHER" id="PTHR10434:SF40">
    <property type="entry name" value="1-ACYL-SN-GLYCEROL-3-PHOSPHATE ACYLTRANSFERASE"/>
    <property type="match status" value="1"/>
</dbReference>
<dbReference type="SUPFAM" id="SSF69593">
    <property type="entry name" value="Glycerol-3-phosphate (1)-acyltransferase"/>
    <property type="match status" value="1"/>
</dbReference>
<dbReference type="RefSeq" id="WP_085417686.1">
    <property type="nucleotide sequence ID" value="NZ_CP091509.1"/>
</dbReference>
<evidence type="ECO:0000256" key="4">
    <source>
        <dbReference type="SAM" id="Phobius"/>
    </source>
</evidence>
<organism evidence="6 7">
    <name type="scientific">Neisseria dumasiana</name>
    <dbReference type="NCBI Taxonomy" id="1931275"/>
    <lineage>
        <taxon>Bacteria</taxon>
        <taxon>Pseudomonadati</taxon>
        <taxon>Pseudomonadota</taxon>
        <taxon>Betaproteobacteria</taxon>
        <taxon>Neisseriales</taxon>
        <taxon>Neisseriaceae</taxon>
        <taxon>Neisseria</taxon>
    </lineage>
</organism>
<keyword evidence="4" id="KW-0812">Transmembrane</keyword>
<dbReference type="InterPro" id="IPR002123">
    <property type="entry name" value="Plipid/glycerol_acylTrfase"/>
</dbReference>
<keyword evidence="7" id="KW-1185">Reference proteome</keyword>
<evidence type="ECO:0000313" key="6">
    <source>
        <dbReference type="EMBL" id="OSI37175.1"/>
    </source>
</evidence>
<gene>
    <name evidence="6" type="ORF">BV913_00665</name>
</gene>
<keyword evidence="4" id="KW-1133">Transmembrane helix</keyword>
<dbReference type="EMBL" id="MTAC01000001">
    <property type="protein sequence ID" value="OSI37175.1"/>
    <property type="molecule type" value="Genomic_DNA"/>
</dbReference>
<dbReference type="Proteomes" id="UP000193346">
    <property type="component" value="Unassembled WGS sequence"/>
</dbReference>
<feature type="domain" description="Phospholipid/glycerol acyltransferase" evidence="5">
    <location>
        <begin position="70"/>
        <end position="184"/>
    </location>
</feature>
<comment type="pathway">
    <text evidence="1">Lipid metabolism.</text>
</comment>
<comment type="caution">
    <text evidence="6">The sequence shown here is derived from an EMBL/GenBank/DDBJ whole genome shotgun (WGS) entry which is preliminary data.</text>
</comment>
<dbReference type="SMART" id="SM00563">
    <property type="entry name" value="PlsC"/>
    <property type="match status" value="1"/>
</dbReference>
<keyword evidence="4" id="KW-0472">Membrane</keyword>
<keyword evidence="3 6" id="KW-0012">Acyltransferase</keyword>
<evidence type="ECO:0000313" key="7">
    <source>
        <dbReference type="Proteomes" id="UP000193346"/>
    </source>
</evidence>
<evidence type="ECO:0000256" key="1">
    <source>
        <dbReference type="ARBA" id="ARBA00005189"/>
    </source>
</evidence>